<organism evidence="8 9">
    <name type="scientific">Aureicoccus marinus</name>
    <dbReference type="NCBI Taxonomy" id="754435"/>
    <lineage>
        <taxon>Bacteria</taxon>
        <taxon>Pseudomonadati</taxon>
        <taxon>Bacteroidota</taxon>
        <taxon>Flavobacteriia</taxon>
        <taxon>Flavobacteriales</taxon>
        <taxon>Flavobacteriaceae</taxon>
        <taxon>Aureicoccus</taxon>
    </lineage>
</organism>
<evidence type="ECO:0000256" key="5">
    <source>
        <dbReference type="ARBA" id="ARBA00023235"/>
    </source>
</evidence>
<evidence type="ECO:0000313" key="8">
    <source>
        <dbReference type="EMBL" id="PQJ16826.1"/>
    </source>
</evidence>
<protein>
    <recommendedName>
        <fullName evidence="2 7">Glutamate racemase</fullName>
        <ecNumber evidence="2 7">5.1.1.3</ecNumber>
    </recommendedName>
</protein>
<keyword evidence="9" id="KW-1185">Reference proteome</keyword>
<dbReference type="GO" id="GO:0071555">
    <property type="term" value="P:cell wall organization"/>
    <property type="evidence" value="ECO:0007669"/>
    <property type="project" value="UniProtKB-KW"/>
</dbReference>
<dbReference type="GO" id="GO:0008360">
    <property type="term" value="P:regulation of cell shape"/>
    <property type="evidence" value="ECO:0007669"/>
    <property type="project" value="UniProtKB-KW"/>
</dbReference>
<dbReference type="InterPro" id="IPR001920">
    <property type="entry name" value="Asp/Glu_race"/>
</dbReference>
<dbReference type="EC" id="5.1.1.3" evidence="2 7"/>
<reference evidence="9" key="1">
    <citation type="submission" date="2016-11" db="EMBL/GenBank/DDBJ databases">
        <title>Trade-off between light-utilization and light-protection in marine flavobacteria.</title>
        <authorList>
            <person name="Kumagai Y."/>
            <person name="Yoshizawa S."/>
            <person name="Kogure K."/>
        </authorList>
    </citation>
    <scope>NUCLEOTIDE SEQUENCE [LARGE SCALE GENOMIC DNA]</scope>
    <source>
        <strain evidence="9">SG-18</strain>
    </source>
</reference>
<dbReference type="InterPro" id="IPR015942">
    <property type="entry name" value="Asp/Glu/hydantoin_racemase"/>
</dbReference>
<evidence type="ECO:0000256" key="2">
    <source>
        <dbReference type="ARBA" id="ARBA00013090"/>
    </source>
</evidence>
<comment type="pathway">
    <text evidence="7">Cell wall biogenesis; peptidoglycan biosynthesis.</text>
</comment>
<dbReference type="PANTHER" id="PTHR21198">
    <property type="entry name" value="GLUTAMATE RACEMASE"/>
    <property type="match status" value="1"/>
</dbReference>
<comment type="similarity">
    <text evidence="7">Belongs to the aspartate/glutamate racemases family.</text>
</comment>
<feature type="binding site" evidence="7">
    <location>
        <begin position="185"/>
        <end position="186"/>
    </location>
    <ligand>
        <name>substrate</name>
    </ligand>
</feature>
<feature type="binding site" evidence="7">
    <location>
        <begin position="11"/>
        <end position="12"/>
    </location>
    <ligand>
        <name>substrate</name>
    </ligand>
</feature>
<gene>
    <name evidence="7" type="primary">murI</name>
    <name evidence="8" type="ORF">BST99_08445</name>
</gene>
<evidence type="ECO:0000313" key="9">
    <source>
        <dbReference type="Proteomes" id="UP000239366"/>
    </source>
</evidence>
<evidence type="ECO:0000256" key="4">
    <source>
        <dbReference type="ARBA" id="ARBA00022984"/>
    </source>
</evidence>
<dbReference type="InterPro" id="IPR018187">
    <property type="entry name" value="Asp/Glu_racemase_AS_1"/>
</dbReference>
<comment type="catalytic activity">
    <reaction evidence="1 7">
        <text>L-glutamate = D-glutamate</text>
        <dbReference type="Rhea" id="RHEA:12813"/>
        <dbReference type="ChEBI" id="CHEBI:29985"/>
        <dbReference type="ChEBI" id="CHEBI:29986"/>
        <dbReference type="EC" id="5.1.1.3"/>
    </reaction>
</comment>
<dbReference type="PANTHER" id="PTHR21198:SF2">
    <property type="entry name" value="GLUTAMATE RACEMASE"/>
    <property type="match status" value="1"/>
</dbReference>
<evidence type="ECO:0000256" key="1">
    <source>
        <dbReference type="ARBA" id="ARBA00001602"/>
    </source>
</evidence>
<keyword evidence="5 7" id="KW-0413">Isomerase</keyword>
<feature type="binding site" evidence="7">
    <location>
        <begin position="43"/>
        <end position="44"/>
    </location>
    <ligand>
        <name>substrate</name>
    </ligand>
</feature>
<dbReference type="RefSeq" id="WP_105002476.1">
    <property type="nucleotide sequence ID" value="NZ_MQVX01000001.1"/>
</dbReference>
<dbReference type="Proteomes" id="UP000239366">
    <property type="component" value="Unassembled WGS sequence"/>
</dbReference>
<feature type="active site" description="Proton donor/acceptor" evidence="7">
    <location>
        <position position="74"/>
    </location>
</feature>
<dbReference type="GO" id="GO:0009252">
    <property type="term" value="P:peptidoglycan biosynthetic process"/>
    <property type="evidence" value="ECO:0007669"/>
    <property type="project" value="UniProtKB-UniRule"/>
</dbReference>
<keyword evidence="6 7" id="KW-0961">Cell wall biogenesis/degradation</keyword>
<keyword evidence="4 7" id="KW-0573">Peptidoglycan synthesis</keyword>
<dbReference type="InterPro" id="IPR033134">
    <property type="entry name" value="Asp/Glu_racemase_AS_2"/>
</dbReference>
<keyword evidence="3 7" id="KW-0133">Cell shape</keyword>
<sequence>MNTNQSIGFFDSGVGGLSVWREVNHLLPTESTVYVADSGFAPYGQRTAEVIRERSHRMTRYLLEQGSKLIVVACNTATTNAIAELRKSYSVPFIGIEPAIKPAALKTQTGNVGVLATQGTLTSSLFHQTRDLHTQGIQVIERVGTGLVEAIETGDLQATALQDLLEGHLEALLKQDIDVLVLGCTHYPFLEPLLRKRLPSSVQILDSGEAVARQTAAVLQQHALQKDGNTPAMHQFFSTGKADLMQEFLRGMNRQEVPQALRL</sequence>
<dbReference type="Pfam" id="PF01177">
    <property type="entry name" value="Asp_Glu_race"/>
    <property type="match status" value="1"/>
</dbReference>
<dbReference type="HAMAP" id="MF_00258">
    <property type="entry name" value="Glu_racemase"/>
    <property type="match status" value="1"/>
</dbReference>
<dbReference type="GO" id="GO:0008881">
    <property type="term" value="F:glutamate racemase activity"/>
    <property type="evidence" value="ECO:0007669"/>
    <property type="project" value="UniProtKB-UniRule"/>
</dbReference>
<evidence type="ECO:0000256" key="3">
    <source>
        <dbReference type="ARBA" id="ARBA00022960"/>
    </source>
</evidence>
<proteinExistence type="inferred from homology"/>
<dbReference type="PROSITE" id="PS00924">
    <property type="entry name" value="ASP_GLU_RACEMASE_2"/>
    <property type="match status" value="1"/>
</dbReference>
<evidence type="ECO:0000256" key="6">
    <source>
        <dbReference type="ARBA" id="ARBA00023316"/>
    </source>
</evidence>
<dbReference type="PROSITE" id="PS00923">
    <property type="entry name" value="ASP_GLU_RACEMASE_1"/>
    <property type="match status" value="1"/>
</dbReference>
<feature type="active site" description="Proton donor/acceptor" evidence="7">
    <location>
        <position position="184"/>
    </location>
</feature>
<comment type="caution">
    <text evidence="8">The sequence shown here is derived from an EMBL/GenBank/DDBJ whole genome shotgun (WGS) entry which is preliminary data.</text>
</comment>
<dbReference type="FunFam" id="3.40.50.1860:FF:000001">
    <property type="entry name" value="Glutamate racemase"/>
    <property type="match status" value="1"/>
</dbReference>
<dbReference type="OrthoDB" id="9801055at2"/>
<name>A0A2S7TBH6_9FLAO</name>
<comment type="function">
    <text evidence="7">Provides the (R)-glutamate required for cell wall biosynthesis.</text>
</comment>
<dbReference type="UniPathway" id="UPA00219"/>
<dbReference type="Gene3D" id="3.40.50.1860">
    <property type="match status" value="2"/>
</dbReference>
<evidence type="ECO:0000256" key="7">
    <source>
        <dbReference type="HAMAP-Rule" id="MF_00258"/>
    </source>
</evidence>
<dbReference type="AlphaFoldDB" id="A0A2S7TBH6"/>
<dbReference type="SUPFAM" id="SSF53681">
    <property type="entry name" value="Aspartate/glutamate racemase"/>
    <property type="match status" value="2"/>
</dbReference>
<dbReference type="NCBIfam" id="TIGR00067">
    <property type="entry name" value="glut_race"/>
    <property type="match status" value="1"/>
</dbReference>
<feature type="binding site" evidence="7">
    <location>
        <begin position="75"/>
        <end position="76"/>
    </location>
    <ligand>
        <name>substrate</name>
    </ligand>
</feature>
<accession>A0A2S7TBH6</accession>
<dbReference type="EMBL" id="MQVX01000001">
    <property type="protein sequence ID" value="PQJ16826.1"/>
    <property type="molecule type" value="Genomic_DNA"/>
</dbReference>
<dbReference type="InterPro" id="IPR004391">
    <property type="entry name" value="Glu_race"/>
</dbReference>